<feature type="domain" description="Tox-REase-5" evidence="2">
    <location>
        <begin position="340"/>
        <end position="423"/>
    </location>
</feature>
<dbReference type="Pfam" id="PF15648">
    <property type="entry name" value="Tox-REase-5"/>
    <property type="match status" value="1"/>
</dbReference>
<dbReference type="RefSeq" id="WP_321548923.1">
    <property type="nucleotide sequence ID" value="NZ_JAXIVS010000010.1"/>
</dbReference>
<proteinExistence type="predicted"/>
<organism evidence="3 4">
    <name type="scientific">Hyalangium rubrum</name>
    <dbReference type="NCBI Taxonomy" id="3103134"/>
    <lineage>
        <taxon>Bacteria</taxon>
        <taxon>Pseudomonadati</taxon>
        <taxon>Myxococcota</taxon>
        <taxon>Myxococcia</taxon>
        <taxon>Myxococcales</taxon>
        <taxon>Cystobacterineae</taxon>
        <taxon>Archangiaceae</taxon>
        <taxon>Hyalangium</taxon>
    </lineage>
</organism>
<keyword evidence="4" id="KW-1185">Reference proteome</keyword>
<reference evidence="3 4" key="1">
    <citation type="submission" date="2023-12" db="EMBL/GenBank/DDBJ databases">
        <title>the genome sequence of Hyalangium sp. s54d21.</title>
        <authorList>
            <person name="Zhang X."/>
        </authorList>
    </citation>
    <scope>NUCLEOTIDE SEQUENCE [LARGE SCALE GENOMIC DNA]</scope>
    <source>
        <strain evidence="4">s54d21</strain>
    </source>
</reference>
<name>A0ABU5HBM0_9BACT</name>
<evidence type="ECO:0000313" key="4">
    <source>
        <dbReference type="Proteomes" id="UP001291309"/>
    </source>
</evidence>
<accession>A0ABU5HBM0</accession>
<comment type="caution">
    <text evidence="3">The sequence shown here is derived from an EMBL/GenBank/DDBJ whole genome shotgun (WGS) entry which is preliminary data.</text>
</comment>
<sequence length="451" mass="49144">MSQPNGAAVSAGLFELFGEERDAFQRLQEAAGLEEGARHEEGEELEPEDARELWEALAGTRATVKHFGPRRTLAFLLRQVLSANEDVPYGALLERTQRFRFLVVMRPDGYLTGALSGRPLQHMGRLRLHAGRLMAGPFEVGAFYRDRGGVFHAVDETLQPLPQPPVGEFELERDWFNAALDGAEDALEEMVVGLAGLVTDPIRGVEGLAQLPSAVAGLIASSPEYFARYGTRPLQEQIREAARLSTHLLMLYGSAAGTSTRMGTAGAKLPVLSLNAEGALALEQVAVPVGSTAAVLGAGAGAVYVVMGAEKAPEKGDTSADARGPGAWKHKKFSGSERARRYQEQITGSSADEVYFIGKVEYDGFKAGLLKEAKGPGYLEFFEKNGQPKQWYRDSGRFQELLDQAAAQSRAARSLPVQWHVAEHELVDFLRRHFERAGIENIEILHTPPVP</sequence>
<gene>
    <name evidence="3" type="ORF">SYV04_27650</name>
</gene>
<dbReference type="Proteomes" id="UP001291309">
    <property type="component" value="Unassembled WGS sequence"/>
</dbReference>
<dbReference type="EMBL" id="JAXIVS010000010">
    <property type="protein sequence ID" value="MDY7230202.1"/>
    <property type="molecule type" value="Genomic_DNA"/>
</dbReference>
<protein>
    <submittedName>
        <fullName evidence="3">Tox-REase-5 domain-containing protein</fullName>
    </submittedName>
</protein>
<evidence type="ECO:0000256" key="1">
    <source>
        <dbReference type="SAM" id="MobiDB-lite"/>
    </source>
</evidence>
<dbReference type="InterPro" id="IPR028904">
    <property type="entry name" value="Tox-REase-5_dom"/>
</dbReference>
<evidence type="ECO:0000313" key="3">
    <source>
        <dbReference type="EMBL" id="MDY7230202.1"/>
    </source>
</evidence>
<feature type="region of interest" description="Disordered" evidence="1">
    <location>
        <begin position="314"/>
        <end position="334"/>
    </location>
</feature>
<evidence type="ECO:0000259" key="2">
    <source>
        <dbReference type="Pfam" id="PF15648"/>
    </source>
</evidence>